<keyword evidence="5" id="KW-1185">Reference proteome</keyword>
<dbReference type="InterPro" id="IPR029058">
    <property type="entry name" value="AB_hydrolase_fold"/>
</dbReference>
<dbReference type="SUPFAM" id="SSF53474">
    <property type="entry name" value="alpha/beta-Hydrolases"/>
    <property type="match status" value="2"/>
</dbReference>
<evidence type="ECO:0000259" key="3">
    <source>
        <dbReference type="Pfam" id="PF00561"/>
    </source>
</evidence>
<keyword evidence="2 4" id="KW-0378">Hydrolase</keyword>
<dbReference type="PANTHER" id="PTHR43248:SF2">
    <property type="entry name" value="PROLYL AMINOPEPTIDASE"/>
    <property type="match status" value="1"/>
</dbReference>
<sequence>MEICQREGIREPLLCGELMVFENRAAKRGRKIPISIVVVPAKSPSNSRTAWIEHIGGPRFSMIANAVEFAEGGSLEWFRETRDVVLIDPRGLHESHPLFCKALALPRILERYYPADRVAACREEIDRIADARHYTTLNAIDDFEDIRRWLGYEQWDVGGWSFGGRFMLTYLHRHPESIRSIFLSFPADLQFLRPLHYARFGQMGFDHLAGYCARDAECQAAFPSPATDLASVLDRLRRAPLQVKFVDPDTGLPVTRTLTHEILADELWSWLLENGRARQIPYVLRRAAEGDFAPFLEIAVPDAPQSAEPEGHYFAVVCAEETLHIPRDQIAALTRETFPGDYMVKEYLEACEAWGEPPHPEMPLQPRPTDVPLLVFTGDIDPVAQPEVGEQIVRGFSDARHISLPGIAHGLDGVENSGCYDRILTQFLEQASTRHLDTSCLGSMKPPPFRLR</sequence>
<dbReference type="Gene3D" id="3.40.50.1820">
    <property type="entry name" value="alpha/beta hydrolase"/>
    <property type="match status" value="1"/>
</dbReference>
<evidence type="ECO:0000313" key="4">
    <source>
        <dbReference type="EMBL" id="MCK7592930.1"/>
    </source>
</evidence>
<reference evidence="4" key="1">
    <citation type="submission" date="2022-04" db="EMBL/GenBank/DDBJ databases">
        <title>Lysobacter sp. CAU 1642 isolated from sea sand.</title>
        <authorList>
            <person name="Kim W."/>
        </authorList>
    </citation>
    <scope>NUCLEOTIDE SEQUENCE</scope>
    <source>
        <strain evidence="4">CAU 1642</strain>
    </source>
</reference>
<gene>
    <name evidence="4" type="ORF">M0G41_04510</name>
</gene>
<comment type="similarity">
    <text evidence="1">Belongs to the peptidase S33 family.</text>
</comment>
<dbReference type="InterPro" id="IPR000073">
    <property type="entry name" value="AB_hydrolase_1"/>
</dbReference>
<dbReference type="PANTHER" id="PTHR43248">
    <property type="entry name" value="2-SUCCINYL-6-HYDROXY-2,4-CYCLOHEXADIENE-1-CARBOXYLATE SYNTHASE"/>
    <property type="match status" value="1"/>
</dbReference>
<protein>
    <submittedName>
        <fullName evidence="4">Alpha/beta hydrolase</fullName>
    </submittedName>
</protein>
<dbReference type="GO" id="GO:0016787">
    <property type="term" value="F:hydrolase activity"/>
    <property type="evidence" value="ECO:0007669"/>
    <property type="project" value="UniProtKB-KW"/>
</dbReference>
<dbReference type="InterPro" id="IPR051601">
    <property type="entry name" value="Serine_prot/Carboxylest_S33"/>
</dbReference>
<evidence type="ECO:0000313" key="5">
    <source>
        <dbReference type="Proteomes" id="UP001431449"/>
    </source>
</evidence>
<dbReference type="Proteomes" id="UP001431449">
    <property type="component" value="Unassembled WGS sequence"/>
</dbReference>
<feature type="domain" description="AB hydrolase-1" evidence="3">
    <location>
        <begin position="81"/>
        <end position="409"/>
    </location>
</feature>
<accession>A0ABT0GEF3</accession>
<dbReference type="Pfam" id="PF00561">
    <property type="entry name" value="Abhydrolase_1"/>
    <property type="match status" value="1"/>
</dbReference>
<proteinExistence type="inferred from homology"/>
<dbReference type="RefSeq" id="WP_248205655.1">
    <property type="nucleotide sequence ID" value="NZ_JALNMH010000003.1"/>
</dbReference>
<comment type="caution">
    <text evidence="4">The sequence shown here is derived from an EMBL/GenBank/DDBJ whole genome shotgun (WGS) entry which is preliminary data.</text>
</comment>
<evidence type="ECO:0000256" key="1">
    <source>
        <dbReference type="ARBA" id="ARBA00010088"/>
    </source>
</evidence>
<name>A0ABT0GEF3_9GAMM</name>
<dbReference type="EMBL" id="JALNMH010000003">
    <property type="protein sequence ID" value="MCK7592930.1"/>
    <property type="molecule type" value="Genomic_DNA"/>
</dbReference>
<evidence type="ECO:0000256" key="2">
    <source>
        <dbReference type="ARBA" id="ARBA00022801"/>
    </source>
</evidence>
<organism evidence="4 5">
    <name type="scientific">Pseudomarimonas salicorniae</name>
    <dbReference type="NCBI Taxonomy" id="2933270"/>
    <lineage>
        <taxon>Bacteria</taxon>
        <taxon>Pseudomonadati</taxon>
        <taxon>Pseudomonadota</taxon>
        <taxon>Gammaproteobacteria</taxon>
        <taxon>Lysobacterales</taxon>
        <taxon>Lysobacteraceae</taxon>
        <taxon>Pseudomarimonas</taxon>
    </lineage>
</organism>